<dbReference type="PRINTS" id="PR00080">
    <property type="entry name" value="SDRFAMILY"/>
</dbReference>
<accession>A0A292YNJ5</accession>
<name>A0A292YNJ5_9BACL</name>
<dbReference type="GO" id="GO:0016491">
    <property type="term" value="F:oxidoreductase activity"/>
    <property type="evidence" value="ECO:0007669"/>
    <property type="project" value="UniProtKB-KW"/>
</dbReference>
<comment type="caution">
    <text evidence="3">The sequence shown here is derived from an EMBL/GenBank/DDBJ whole genome shotgun (WGS) entry which is preliminary data.</text>
</comment>
<dbReference type="NCBIfam" id="NF005559">
    <property type="entry name" value="PRK07231.1"/>
    <property type="match status" value="1"/>
</dbReference>
<gene>
    <name evidence="3" type="ORF">EFBL_1681</name>
</gene>
<protein>
    <submittedName>
        <fullName evidence="3">3-ketoacyl-ACP reductase</fullName>
    </submittedName>
</protein>
<evidence type="ECO:0000313" key="3">
    <source>
        <dbReference type="EMBL" id="GAX90055.1"/>
    </source>
</evidence>
<dbReference type="GO" id="GO:0032787">
    <property type="term" value="P:monocarboxylic acid metabolic process"/>
    <property type="evidence" value="ECO:0007669"/>
    <property type="project" value="UniProtKB-ARBA"/>
</dbReference>
<dbReference type="Gene3D" id="3.40.50.720">
    <property type="entry name" value="NAD(P)-binding Rossmann-like Domain"/>
    <property type="match status" value="1"/>
</dbReference>
<evidence type="ECO:0000256" key="1">
    <source>
        <dbReference type="ARBA" id="ARBA00006484"/>
    </source>
</evidence>
<dbReference type="NCBIfam" id="NF047420">
    <property type="entry name" value="EF_P_mod_YmfI"/>
    <property type="match status" value="1"/>
</dbReference>
<evidence type="ECO:0000256" key="2">
    <source>
        <dbReference type="ARBA" id="ARBA00023002"/>
    </source>
</evidence>
<comment type="similarity">
    <text evidence="1">Belongs to the short-chain dehydrogenases/reductases (SDR) family.</text>
</comment>
<evidence type="ECO:0000313" key="4">
    <source>
        <dbReference type="Proteomes" id="UP000217785"/>
    </source>
</evidence>
<dbReference type="SUPFAM" id="SSF51735">
    <property type="entry name" value="NAD(P)-binding Rossmann-fold domains"/>
    <property type="match status" value="1"/>
</dbReference>
<reference evidence="4" key="1">
    <citation type="submission" date="2017-07" db="EMBL/GenBank/DDBJ databases">
        <title>Draft genome sequence of Effusibacillus lacus strain skLN1.</title>
        <authorList>
            <person name="Watanabe M."/>
            <person name="Kojima H."/>
            <person name="Fukui M."/>
        </authorList>
    </citation>
    <scope>NUCLEOTIDE SEQUENCE [LARGE SCALE GENOMIC DNA]</scope>
    <source>
        <strain evidence="4">skLN1</strain>
    </source>
</reference>
<dbReference type="Proteomes" id="UP000217785">
    <property type="component" value="Unassembled WGS sequence"/>
</dbReference>
<dbReference type="PROSITE" id="PS00061">
    <property type="entry name" value="ADH_SHORT"/>
    <property type="match status" value="1"/>
</dbReference>
<dbReference type="InterPro" id="IPR002347">
    <property type="entry name" value="SDR_fam"/>
</dbReference>
<keyword evidence="4" id="KW-1185">Reference proteome</keyword>
<dbReference type="EMBL" id="BDUF01000046">
    <property type="protein sequence ID" value="GAX90055.1"/>
    <property type="molecule type" value="Genomic_DNA"/>
</dbReference>
<dbReference type="InterPro" id="IPR036291">
    <property type="entry name" value="NAD(P)-bd_dom_sf"/>
</dbReference>
<dbReference type="InterPro" id="IPR050259">
    <property type="entry name" value="SDR"/>
</dbReference>
<dbReference type="PANTHER" id="PTHR42879">
    <property type="entry name" value="3-OXOACYL-(ACYL-CARRIER-PROTEIN) REDUCTASE"/>
    <property type="match status" value="1"/>
</dbReference>
<dbReference type="InterPro" id="IPR020904">
    <property type="entry name" value="Sc_DH/Rdtase_CS"/>
</dbReference>
<organism evidence="3 4">
    <name type="scientific">Effusibacillus lacus</name>
    <dbReference type="NCBI Taxonomy" id="1348429"/>
    <lineage>
        <taxon>Bacteria</taxon>
        <taxon>Bacillati</taxon>
        <taxon>Bacillota</taxon>
        <taxon>Bacilli</taxon>
        <taxon>Bacillales</taxon>
        <taxon>Alicyclobacillaceae</taxon>
        <taxon>Effusibacillus</taxon>
    </lineage>
</organism>
<dbReference type="AlphaFoldDB" id="A0A292YNJ5"/>
<dbReference type="Pfam" id="PF13561">
    <property type="entry name" value="adh_short_C2"/>
    <property type="match status" value="1"/>
</dbReference>
<dbReference type="PRINTS" id="PR00081">
    <property type="entry name" value="GDHRDH"/>
</dbReference>
<sequence length="252" mass="26318">MNEIHRPLAGQVAIVTGASRGIGRAIAKELARLGAAVAVNYIYSKEYAEEVAAGCEAAGGKSLPVQADVTKPEDVSRLVETTSLYLGNPDILVNNAGVASHSLLLDTTEYEWDQVMSANLKAPFLCTKAVLPHMIRKKYGRIINMSSIWGIAGGSGEVAYSAAKGGLISFTKALAKEMGPSGITVNAVAPGVVETDMLAQLTQEDRRMLSEETPVGRLGTPEDIAGVVGFLALPSSGFITGQVISPNGGFVT</sequence>
<dbReference type="NCBIfam" id="NF009466">
    <property type="entry name" value="PRK12826.1-2"/>
    <property type="match status" value="1"/>
</dbReference>
<dbReference type="FunFam" id="3.40.50.720:FF:000173">
    <property type="entry name" value="3-oxoacyl-[acyl-carrier protein] reductase"/>
    <property type="match status" value="1"/>
</dbReference>
<proteinExistence type="inferred from homology"/>
<dbReference type="RefSeq" id="WP_231705733.1">
    <property type="nucleotide sequence ID" value="NZ_BDUF01000046.1"/>
</dbReference>
<keyword evidence="2" id="KW-0560">Oxidoreductase</keyword>
<dbReference type="PANTHER" id="PTHR42879:SF2">
    <property type="entry name" value="3-OXOACYL-[ACYL-CARRIER-PROTEIN] REDUCTASE FABG"/>
    <property type="match status" value="1"/>
</dbReference>